<evidence type="ECO:0000313" key="2">
    <source>
        <dbReference type="EMBL" id="MPC56284.1"/>
    </source>
</evidence>
<protein>
    <submittedName>
        <fullName evidence="2">Uncharacterized protein</fullName>
    </submittedName>
</protein>
<name>A0A5B7GID1_PORTR</name>
<proteinExistence type="predicted"/>
<feature type="region of interest" description="Disordered" evidence="1">
    <location>
        <begin position="57"/>
        <end position="82"/>
    </location>
</feature>
<dbReference type="AlphaFoldDB" id="A0A5B7GID1"/>
<sequence>MVSEGREKPKNIEISKDGDLGERTERQNVLHFSKPNDGKLRRFKSVGMRPSEVVDDLARHRKQDPSTSTAPVVAVEAQSSME</sequence>
<accession>A0A5B7GID1</accession>
<feature type="compositionally biased region" description="Basic and acidic residues" evidence="1">
    <location>
        <begin position="1"/>
        <end position="40"/>
    </location>
</feature>
<feature type="region of interest" description="Disordered" evidence="1">
    <location>
        <begin position="1"/>
        <end position="41"/>
    </location>
</feature>
<dbReference type="Proteomes" id="UP000324222">
    <property type="component" value="Unassembled WGS sequence"/>
</dbReference>
<organism evidence="2 3">
    <name type="scientific">Portunus trituberculatus</name>
    <name type="common">Swimming crab</name>
    <name type="synonym">Neptunus trituberculatus</name>
    <dbReference type="NCBI Taxonomy" id="210409"/>
    <lineage>
        <taxon>Eukaryota</taxon>
        <taxon>Metazoa</taxon>
        <taxon>Ecdysozoa</taxon>
        <taxon>Arthropoda</taxon>
        <taxon>Crustacea</taxon>
        <taxon>Multicrustacea</taxon>
        <taxon>Malacostraca</taxon>
        <taxon>Eumalacostraca</taxon>
        <taxon>Eucarida</taxon>
        <taxon>Decapoda</taxon>
        <taxon>Pleocyemata</taxon>
        <taxon>Brachyura</taxon>
        <taxon>Eubrachyura</taxon>
        <taxon>Portunoidea</taxon>
        <taxon>Portunidae</taxon>
        <taxon>Portuninae</taxon>
        <taxon>Portunus</taxon>
    </lineage>
</organism>
<evidence type="ECO:0000256" key="1">
    <source>
        <dbReference type="SAM" id="MobiDB-lite"/>
    </source>
</evidence>
<evidence type="ECO:0000313" key="3">
    <source>
        <dbReference type="Proteomes" id="UP000324222"/>
    </source>
</evidence>
<reference evidence="2 3" key="1">
    <citation type="submission" date="2019-05" db="EMBL/GenBank/DDBJ databases">
        <title>Another draft genome of Portunus trituberculatus and its Hox gene families provides insights of decapod evolution.</title>
        <authorList>
            <person name="Jeong J.-H."/>
            <person name="Song I."/>
            <person name="Kim S."/>
            <person name="Choi T."/>
            <person name="Kim D."/>
            <person name="Ryu S."/>
            <person name="Kim W."/>
        </authorList>
    </citation>
    <scope>NUCLEOTIDE SEQUENCE [LARGE SCALE GENOMIC DNA]</scope>
    <source>
        <tissue evidence="2">Muscle</tissue>
    </source>
</reference>
<comment type="caution">
    <text evidence="2">The sequence shown here is derived from an EMBL/GenBank/DDBJ whole genome shotgun (WGS) entry which is preliminary data.</text>
</comment>
<gene>
    <name evidence="2" type="ORF">E2C01_050237</name>
</gene>
<dbReference type="EMBL" id="VSRR010013831">
    <property type="protein sequence ID" value="MPC56284.1"/>
    <property type="molecule type" value="Genomic_DNA"/>
</dbReference>
<keyword evidence="3" id="KW-1185">Reference proteome</keyword>